<dbReference type="RefSeq" id="WP_003588220.1">
    <property type="nucleotide sequence ID" value="NZ_JH719381.1"/>
</dbReference>
<protein>
    <submittedName>
        <fullName evidence="4">Integrase family protein</fullName>
    </submittedName>
</protein>
<dbReference type="InterPro" id="IPR036397">
    <property type="entry name" value="RNaseH_sf"/>
</dbReference>
<dbReference type="SUPFAM" id="SSF53098">
    <property type="entry name" value="Ribonuclease H-like"/>
    <property type="match status" value="1"/>
</dbReference>
<gene>
    <name evidence="3" type="ORF">Rleg9DRAFT_2827</name>
    <name evidence="4" type="ORF">Rleg9DRAFT_3277</name>
</gene>
<dbReference type="PROSITE" id="PS50994">
    <property type="entry name" value="INTEGRASE"/>
    <property type="match status" value="1"/>
</dbReference>
<evidence type="ECO:0000259" key="2">
    <source>
        <dbReference type="PROSITE" id="PS50994"/>
    </source>
</evidence>
<dbReference type="GO" id="GO:0015074">
    <property type="term" value="P:DNA integration"/>
    <property type="evidence" value="ECO:0007669"/>
    <property type="project" value="InterPro"/>
</dbReference>
<dbReference type="InterPro" id="IPR012337">
    <property type="entry name" value="RNaseH-like_sf"/>
</dbReference>
<organism evidence="4">
    <name type="scientific">Rhizobium leguminosarum bv. trifolii WSM597</name>
    <dbReference type="NCBI Taxonomy" id="754764"/>
    <lineage>
        <taxon>Bacteria</taxon>
        <taxon>Pseudomonadati</taxon>
        <taxon>Pseudomonadota</taxon>
        <taxon>Alphaproteobacteria</taxon>
        <taxon>Hyphomicrobiales</taxon>
        <taxon>Rhizobiaceae</taxon>
        <taxon>Rhizobium/Agrobacterium group</taxon>
        <taxon>Rhizobium</taxon>
    </lineage>
</organism>
<dbReference type="SUPFAM" id="SSF46689">
    <property type="entry name" value="Homeodomain-like"/>
    <property type="match status" value="1"/>
</dbReference>
<dbReference type="OrthoDB" id="9803878at2"/>
<dbReference type="Proteomes" id="UP000005092">
    <property type="component" value="Unassembled WGS sequence"/>
</dbReference>
<dbReference type="Pfam" id="PF13683">
    <property type="entry name" value="rve_3"/>
    <property type="match status" value="1"/>
</dbReference>
<dbReference type="EMBL" id="JH719381">
    <property type="protein sequence ID" value="EJB04424.1"/>
    <property type="molecule type" value="Genomic_DNA"/>
</dbReference>
<dbReference type="PANTHER" id="PTHR47515:SF2">
    <property type="entry name" value="INTEGRASE CORE DOMAIN PROTEIN"/>
    <property type="match status" value="1"/>
</dbReference>
<dbReference type="HOGENOM" id="CLU_027402_15_3_5"/>
<evidence type="ECO:0000313" key="3">
    <source>
        <dbReference type="EMBL" id="EJB03981.1"/>
    </source>
</evidence>
<name>I9N940_RHILT</name>
<dbReference type="PANTHER" id="PTHR47515">
    <property type="entry name" value="LOW CALCIUM RESPONSE LOCUS PROTEIN T"/>
    <property type="match status" value="1"/>
</dbReference>
<dbReference type="InterPro" id="IPR001584">
    <property type="entry name" value="Integrase_cat-core"/>
</dbReference>
<evidence type="ECO:0000256" key="1">
    <source>
        <dbReference type="SAM" id="MobiDB-lite"/>
    </source>
</evidence>
<accession>I9N940</accession>
<reference evidence="4" key="1">
    <citation type="submission" date="2012-02" db="EMBL/GenBank/DDBJ databases">
        <title>Improved High-Quality Draft Sequence of Rhizobium leguminosarum bv. trifolii WSM597.</title>
        <authorList>
            <consortium name="US DOE Joint Genome Institute"/>
            <person name="Lucas S."/>
            <person name="Han J."/>
            <person name="Lapidus A."/>
            <person name="Cheng J.-F."/>
            <person name="Goodwin L."/>
            <person name="Pitluck S."/>
            <person name="Peters L."/>
            <person name="Ovchinnikova G."/>
            <person name="Held B."/>
            <person name="Detter J.C."/>
            <person name="Han C."/>
            <person name="Tapia R."/>
            <person name="Land M."/>
            <person name="Hauser L."/>
            <person name="Kyrpides N."/>
            <person name="Ivanova N."/>
            <person name="Pagani I."/>
            <person name="Brau L."/>
            <person name="Yates R."/>
            <person name="O'Hara G."/>
            <person name="Rui T."/>
            <person name="Howieson J."/>
            <person name="Reeve W."/>
            <person name="Woyke T."/>
        </authorList>
    </citation>
    <scope>NUCLEOTIDE SEQUENCE [LARGE SCALE GENOMIC DNA]</scope>
    <source>
        <strain evidence="4">WSM597</strain>
    </source>
</reference>
<proteinExistence type="predicted"/>
<dbReference type="InterPro" id="IPR009057">
    <property type="entry name" value="Homeodomain-like_sf"/>
</dbReference>
<dbReference type="Pfam" id="PF13551">
    <property type="entry name" value="HTH_29"/>
    <property type="match status" value="1"/>
</dbReference>
<evidence type="ECO:0000313" key="4">
    <source>
        <dbReference type="EMBL" id="EJB04424.1"/>
    </source>
</evidence>
<dbReference type="EMBL" id="JH719381">
    <property type="protein sequence ID" value="EJB03981.1"/>
    <property type="molecule type" value="Genomic_DNA"/>
</dbReference>
<feature type="region of interest" description="Disordered" evidence="1">
    <location>
        <begin position="377"/>
        <end position="400"/>
    </location>
</feature>
<dbReference type="AlphaFoldDB" id="I9N940"/>
<sequence>MPFVETCRMEERVRMLSDYALGHWSVRDLCRRYGVSRDTFYAWRKRQMSGAPDWFVDRSHSTVSCPHRTPAGVADEVIALRQRFPHMGPRKLLALLQRQSVQTAWPAASTIGDILKRAGLVEVAKRRRRALDQSRPFTEATQANDEWSVDFKGWFRTRDQQRIDPLTISDSYSRFLIDVRIAPQTIEGVRPVFEEAFRTHGLPFAIRCDNGSPFGSHGAGGLTRLSTWWIKLGIEAHFIAPASPQENGRHERMHRTLKAQTSKPPADNAGQQQVRFDAFRQHYNEERPHEALGQRPPADLYRPVEPRAMPERLDDPWYDADHQVRRVRDSGEIKWKGGRLFVSEALAGELVGLSELENGDHVVRFCSRDIGLIGPDGRFRRFAPPRPPRPMRPQAAHTTE</sequence>
<dbReference type="GO" id="GO:0003676">
    <property type="term" value="F:nucleic acid binding"/>
    <property type="evidence" value="ECO:0007669"/>
    <property type="project" value="InterPro"/>
</dbReference>
<dbReference type="Gene3D" id="3.30.420.10">
    <property type="entry name" value="Ribonuclease H-like superfamily/Ribonuclease H"/>
    <property type="match status" value="1"/>
</dbReference>
<feature type="domain" description="Integrase catalytic" evidence="2">
    <location>
        <begin position="132"/>
        <end position="304"/>
    </location>
</feature>